<accession>A0A0F8XD05</accession>
<organism evidence="1">
    <name type="scientific">marine sediment metagenome</name>
    <dbReference type="NCBI Taxonomy" id="412755"/>
    <lineage>
        <taxon>unclassified sequences</taxon>
        <taxon>metagenomes</taxon>
        <taxon>ecological metagenomes</taxon>
    </lineage>
</organism>
<comment type="caution">
    <text evidence="1">The sequence shown here is derived from an EMBL/GenBank/DDBJ whole genome shotgun (WGS) entry which is preliminary data.</text>
</comment>
<gene>
    <name evidence="1" type="ORF">LCGC14_2957890</name>
</gene>
<dbReference type="AlphaFoldDB" id="A0A0F8XD05"/>
<name>A0A0F8XD05_9ZZZZ</name>
<sequence length="158" mass="16571">MTAYNDFDEAIAGLKYGESSDVESFVSKETAGIAFGLPLFGYEGNDNDVFRYRNNQSAMAFDADFIALNSIILTVDGTAVTAVVFSVDHDTTMALLVAQVEADITGASASSNTIGDNRTITIVIEDDDDRVVTEAITAGGSQATGTETVSSSQVFKGG</sequence>
<reference evidence="1" key="1">
    <citation type="journal article" date="2015" name="Nature">
        <title>Complex archaea that bridge the gap between prokaryotes and eukaryotes.</title>
        <authorList>
            <person name="Spang A."/>
            <person name="Saw J.H."/>
            <person name="Jorgensen S.L."/>
            <person name="Zaremba-Niedzwiedzka K."/>
            <person name="Martijn J."/>
            <person name="Lind A.E."/>
            <person name="van Eijk R."/>
            <person name="Schleper C."/>
            <person name="Guy L."/>
            <person name="Ettema T.J."/>
        </authorList>
    </citation>
    <scope>NUCLEOTIDE SEQUENCE</scope>
</reference>
<proteinExistence type="predicted"/>
<dbReference type="EMBL" id="LAZR01059790">
    <property type="protein sequence ID" value="KKK67057.1"/>
    <property type="molecule type" value="Genomic_DNA"/>
</dbReference>
<feature type="non-terminal residue" evidence="1">
    <location>
        <position position="158"/>
    </location>
</feature>
<protein>
    <submittedName>
        <fullName evidence="1">Uncharacterized protein</fullName>
    </submittedName>
</protein>
<evidence type="ECO:0000313" key="1">
    <source>
        <dbReference type="EMBL" id="KKK67057.1"/>
    </source>
</evidence>